<feature type="non-terminal residue" evidence="1">
    <location>
        <position position="1"/>
    </location>
</feature>
<proteinExistence type="predicted"/>
<evidence type="ECO:0000313" key="2">
    <source>
        <dbReference type="Proteomes" id="UP000824533"/>
    </source>
</evidence>
<evidence type="ECO:0000313" key="1">
    <source>
        <dbReference type="EMBL" id="KAJ0183124.1"/>
    </source>
</evidence>
<organism evidence="1 2">
    <name type="scientific">Dendrolimus kikuchii</name>
    <dbReference type="NCBI Taxonomy" id="765133"/>
    <lineage>
        <taxon>Eukaryota</taxon>
        <taxon>Metazoa</taxon>
        <taxon>Ecdysozoa</taxon>
        <taxon>Arthropoda</taxon>
        <taxon>Hexapoda</taxon>
        <taxon>Insecta</taxon>
        <taxon>Pterygota</taxon>
        <taxon>Neoptera</taxon>
        <taxon>Endopterygota</taxon>
        <taxon>Lepidoptera</taxon>
        <taxon>Glossata</taxon>
        <taxon>Ditrysia</taxon>
        <taxon>Bombycoidea</taxon>
        <taxon>Lasiocampidae</taxon>
        <taxon>Dendrolimus</taxon>
    </lineage>
</organism>
<dbReference type="EMBL" id="CM034388">
    <property type="protein sequence ID" value="KAJ0183124.1"/>
    <property type="molecule type" value="Genomic_DNA"/>
</dbReference>
<comment type="caution">
    <text evidence="1">The sequence shown here is derived from an EMBL/GenBank/DDBJ whole genome shotgun (WGS) entry which is preliminary data.</text>
</comment>
<keyword evidence="2" id="KW-1185">Reference proteome</keyword>
<name>A0ACC1DGK9_9NEOP</name>
<accession>A0ACC1DGK9</accession>
<sequence>TDKPMHCEHQYIVLILCSSVTHIIHVRMFEFFNGHNEFLWKQCIFSLPFFITAH</sequence>
<reference evidence="1 2" key="1">
    <citation type="journal article" date="2021" name="Front. Genet.">
        <title>Chromosome-Level Genome Assembly Reveals Significant Gene Expansion in the Toll and IMD Signaling Pathways of Dendrolimus kikuchii.</title>
        <authorList>
            <person name="Zhou J."/>
            <person name="Wu P."/>
            <person name="Xiong Z."/>
            <person name="Liu N."/>
            <person name="Zhao N."/>
            <person name="Ji M."/>
            <person name="Qiu Y."/>
            <person name="Yang B."/>
        </authorList>
    </citation>
    <scope>NUCLEOTIDE SEQUENCE [LARGE SCALE GENOMIC DNA]</scope>
    <source>
        <strain evidence="1">Ann1</strain>
    </source>
</reference>
<protein>
    <submittedName>
        <fullName evidence="1">Uncharacterized protein</fullName>
    </submittedName>
</protein>
<gene>
    <name evidence="1" type="ORF">K1T71_001100</name>
</gene>
<feature type="non-terminal residue" evidence="1">
    <location>
        <position position="54"/>
    </location>
</feature>
<dbReference type="Proteomes" id="UP000824533">
    <property type="component" value="Linkage Group LG02"/>
</dbReference>